<sequence length="106" mass="11223">MAKGSQLTVYFTKNQKKGGQDADTWIASLIEQTGIRGQTTVQASTGVGADGRLHAARFFELADEPVAITVVAEEAKIDSLVAALSAGGVKLFYTRIPIEYGYLGGD</sequence>
<dbReference type="GeneID" id="300402265"/>
<dbReference type="Proteomes" id="UP000366945">
    <property type="component" value="Unassembled WGS sequence"/>
</dbReference>
<name>A0A5E4RLM2_9BURK</name>
<dbReference type="Pfam" id="PF02641">
    <property type="entry name" value="DUF190"/>
    <property type="match status" value="1"/>
</dbReference>
<dbReference type="EMBL" id="CABPSK010000001">
    <property type="protein sequence ID" value="VVD62758.1"/>
    <property type="molecule type" value="Genomic_DNA"/>
</dbReference>
<organism evidence="2 3">
    <name type="scientific">Pandoraea pneumonica</name>
    <dbReference type="NCBI Taxonomy" id="2508299"/>
    <lineage>
        <taxon>Bacteria</taxon>
        <taxon>Pseudomonadati</taxon>
        <taxon>Pseudomonadota</taxon>
        <taxon>Betaproteobacteria</taxon>
        <taxon>Burkholderiales</taxon>
        <taxon>Burkholderiaceae</taxon>
        <taxon>Pandoraea</taxon>
    </lineage>
</organism>
<evidence type="ECO:0000313" key="3">
    <source>
        <dbReference type="Proteomes" id="UP000366945"/>
    </source>
</evidence>
<evidence type="ECO:0000256" key="1">
    <source>
        <dbReference type="ARBA" id="ARBA00010554"/>
    </source>
</evidence>
<dbReference type="Gene3D" id="3.30.70.120">
    <property type="match status" value="1"/>
</dbReference>
<gene>
    <name evidence="2" type="ORF">PPN31114_00188</name>
</gene>
<reference evidence="2 3" key="1">
    <citation type="submission" date="2019-08" db="EMBL/GenBank/DDBJ databases">
        <authorList>
            <person name="Peeters C."/>
        </authorList>
    </citation>
    <scope>NUCLEOTIDE SEQUENCE [LARGE SCALE GENOMIC DNA]</scope>
    <source>
        <strain evidence="2 3">LMG 31114</strain>
    </source>
</reference>
<proteinExistence type="inferred from homology"/>
<dbReference type="OrthoDB" id="5339790at2"/>
<evidence type="ECO:0000313" key="2">
    <source>
        <dbReference type="EMBL" id="VVD62758.1"/>
    </source>
</evidence>
<dbReference type="SUPFAM" id="SSF54913">
    <property type="entry name" value="GlnB-like"/>
    <property type="match status" value="1"/>
</dbReference>
<dbReference type="InterPro" id="IPR003793">
    <property type="entry name" value="UPF0166"/>
</dbReference>
<accession>A0A5E4RLM2</accession>
<dbReference type="AlphaFoldDB" id="A0A5E4RLM2"/>
<dbReference type="InterPro" id="IPR015867">
    <property type="entry name" value="N-reg_PII/ATP_PRibTrfase_C"/>
</dbReference>
<dbReference type="RefSeq" id="WP_042116327.1">
    <property type="nucleotide sequence ID" value="NZ_CABPSK010000001.1"/>
</dbReference>
<protein>
    <submittedName>
        <fullName evidence="2">Uncharacterized protein</fullName>
    </submittedName>
</protein>
<dbReference type="InterPro" id="IPR011322">
    <property type="entry name" value="N-reg_PII-like_a/b"/>
</dbReference>
<keyword evidence="3" id="KW-1185">Reference proteome</keyword>
<comment type="similarity">
    <text evidence="1">Belongs to the UPF0166 family.</text>
</comment>